<dbReference type="Pfam" id="PF00106">
    <property type="entry name" value="adh_short"/>
    <property type="match status" value="1"/>
</dbReference>
<sequence length="187" mass="20553">MHAVVVGGTGMIRDVSVFLAGKGYDVTVVARNHQRLNSLVNDTPSAEGSVHPAQVDYHDGDAFLKEMERAISTYGPIQLAVVWIHSTAPEAPYKLASLLDQSIESCDYFHIIGSSVADPSRDSTSGIEGFHRFKNLRYHEVILGFILENDGSRWLTHQEISQGVIDAIHSNRTTSIVGVVKPWSKKP</sequence>
<reference evidence="1 2" key="1">
    <citation type="submission" date="2018-04" db="EMBL/GenBank/DDBJ databases">
        <title>Genomic Encyclopedia of Archaeal and Bacterial Type Strains, Phase II (KMG-II): from individual species to whole genera.</title>
        <authorList>
            <person name="Goeker M."/>
        </authorList>
    </citation>
    <scope>NUCLEOTIDE SEQUENCE [LARGE SCALE GENOMIC DNA]</scope>
    <source>
        <strain evidence="1 2">DSM 45787</strain>
    </source>
</reference>
<evidence type="ECO:0000313" key="2">
    <source>
        <dbReference type="Proteomes" id="UP000244240"/>
    </source>
</evidence>
<dbReference type="Proteomes" id="UP000244240">
    <property type="component" value="Unassembled WGS sequence"/>
</dbReference>
<accession>A0A2T6C7T0</accession>
<dbReference type="InterPro" id="IPR036291">
    <property type="entry name" value="NAD(P)-bd_dom_sf"/>
</dbReference>
<proteinExistence type="predicted"/>
<dbReference type="InterPro" id="IPR002347">
    <property type="entry name" value="SDR_fam"/>
</dbReference>
<keyword evidence="2" id="KW-1185">Reference proteome</keyword>
<dbReference type="SUPFAM" id="SSF51735">
    <property type="entry name" value="NAD(P)-binding Rossmann-fold domains"/>
    <property type="match status" value="1"/>
</dbReference>
<dbReference type="AlphaFoldDB" id="A0A2T6C7T0"/>
<dbReference type="NCBIfam" id="NF006168">
    <property type="entry name" value="PRK08309.1"/>
    <property type="match status" value="1"/>
</dbReference>
<evidence type="ECO:0000313" key="1">
    <source>
        <dbReference type="EMBL" id="PTX64326.1"/>
    </source>
</evidence>
<gene>
    <name evidence="1" type="ORF">C8P63_103110</name>
</gene>
<organism evidence="1 2">
    <name type="scientific">Melghirimyces profundicolus</name>
    <dbReference type="NCBI Taxonomy" id="1242148"/>
    <lineage>
        <taxon>Bacteria</taxon>
        <taxon>Bacillati</taxon>
        <taxon>Bacillota</taxon>
        <taxon>Bacilli</taxon>
        <taxon>Bacillales</taxon>
        <taxon>Thermoactinomycetaceae</taxon>
        <taxon>Melghirimyces</taxon>
    </lineage>
</organism>
<name>A0A2T6C7T0_9BACL</name>
<comment type="caution">
    <text evidence="1">The sequence shown here is derived from an EMBL/GenBank/DDBJ whole genome shotgun (WGS) entry which is preliminary data.</text>
</comment>
<dbReference type="Gene3D" id="3.40.50.720">
    <property type="entry name" value="NAD(P)-binding Rossmann-like Domain"/>
    <property type="match status" value="1"/>
</dbReference>
<dbReference type="EMBL" id="QBKR01000003">
    <property type="protein sequence ID" value="PTX64326.1"/>
    <property type="molecule type" value="Genomic_DNA"/>
</dbReference>
<protein>
    <submittedName>
        <fullName evidence="1">Short subunit dehydrogenase</fullName>
    </submittedName>
</protein>